<sequence length="432" mass="44771">MEDRTAGARAYRLARGLVAPTEFGLLWTATTLSQLAVRVGGIALSLLAVTAMAATPVQMGLLTSAQHLGMLIVGLPAGAMIDRYARRRMMARMDGVRAALVAGVALAWWTGVLTWPLLLASALAASVASVFFDVAQQAYLPSVVARTQLVRANTRLQGTSSVLALGGSAAGGVLVSLLSAAGTVFAGAVGYFASALTLRFMHGDDPLPSAARTGMAAEIRAGFGYVWRDRALRAIALCTASGNFFMSAFIAVMLLFLVRDLHIPVYAAGLVVAGAGIGGVVAAATTKRWVDRFGQARTVVLSLALTQPFALLTPLSAPGWRIALFITGWFVTGYGSTLYNISQVSYRQAVCPDELLGRVNASNRFLAFATPAVGALLGGVLADVTSPRTTLLIAAAGLVLGVGWLVASPLAQQPQPTLVDGVEGIGSARGLS</sequence>
<evidence type="ECO:0000256" key="2">
    <source>
        <dbReference type="ARBA" id="ARBA00022448"/>
    </source>
</evidence>
<dbReference type="GO" id="GO:0022857">
    <property type="term" value="F:transmembrane transporter activity"/>
    <property type="evidence" value="ECO:0007669"/>
    <property type="project" value="InterPro"/>
</dbReference>
<dbReference type="Gene3D" id="1.20.1250.20">
    <property type="entry name" value="MFS general substrate transporter like domains"/>
    <property type="match status" value="1"/>
</dbReference>
<keyword evidence="10" id="KW-1185">Reference proteome</keyword>
<comment type="caution">
    <text evidence="9">The sequence shown here is derived from an EMBL/GenBank/DDBJ whole genome shotgun (WGS) entry which is preliminary data.</text>
</comment>
<evidence type="ECO:0000259" key="8">
    <source>
        <dbReference type="PROSITE" id="PS50850"/>
    </source>
</evidence>
<feature type="transmembrane region" description="Helical" evidence="7">
    <location>
        <begin position="296"/>
        <end position="316"/>
    </location>
</feature>
<dbReference type="PANTHER" id="PTHR23513:SF6">
    <property type="entry name" value="MAJOR FACILITATOR SUPERFAMILY ASSOCIATED DOMAIN-CONTAINING PROTEIN"/>
    <property type="match status" value="1"/>
</dbReference>
<organism evidence="9 10">
    <name type="scientific">Rhizocola hellebori</name>
    <dbReference type="NCBI Taxonomy" id="1392758"/>
    <lineage>
        <taxon>Bacteria</taxon>
        <taxon>Bacillati</taxon>
        <taxon>Actinomycetota</taxon>
        <taxon>Actinomycetes</taxon>
        <taxon>Micromonosporales</taxon>
        <taxon>Micromonosporaceae</taxon>
        <taxon>Rhizocola</taxon>
    </lineage>
</organism>
<keyword evidence="4 7" id="KW-0812">Transmembrane</keyword>
<feature type="domain" description="Major facilitator superfamily (MFS) profile" evidence="8">
    <location>
        <begin position="183"/>
        <end position="432"/>
    </location>
</feature>
<dbReference type="Proteomes" id="UP000612899">
    <property type="component" value="Unassembled WGS sequence"/>
</dbReference>
<gene>
    <name evidence="9" type="ORF">Rhe02_73060</name>
</gene>
<dbReference type="PROSITE" id="PS50850">
    <property type="entry name" value="MFS"/>
    <property type="match status" value="1"/>
</dbReference>
<evidence type="ECO:0000256" key="6">
    <source>
        <dbReference type="ARBA" id="ARBA00023136"/>
    </source>
</evidence>
<dbReference type="SUPFAM" id="SSF103473">
    <property type="entry name" value="MFS general substrate transporter"/>
    <property type="match status" value="1"/>
</dbReference>
<proteinExistence type="predicted"/>
<dbReference type="CDD" id="cd06173">
    <property type="entry name" value="MFS_MefA_like"/>
    <property type="match status" value="1"/>
</dbReference>
<feature type="transmembrane region" description="Helical" evidence="7">
    <location>
        <begin position="169"/>
        <end position="193"/>
    </location>
</feature>
<dbReference type="EMBL" id="BONY01000064">
    <property type="protein sequence ID" value="GIH09239.1"/>
    <property type="molecule type" value="Genomic_DNA"/>
</dbReference>
<evidence type="ECO:0000256" key="7">
    <source>
        <dbReference type="SAM" id="Phobius"/>
    </source>
</evidence>
<comment type="subcellular location">
    <subcellularLocation>
        <location evidence="1">Cell membrane</location>
        <topology evidence="1">Multi-pass membrane protein</topology>
    </subcellularLocation>
</comment>
<dbReference type="RefSeq" id="WP_203912976.1">
    <property type="nucleotide sequence ID" value="NZ_BONY01000064.1"/>
</dbReference>
<evidence type="ECO:0000256" key="4">
    <source>
        <dbReference type="ARBA" id="ARBA00022692"/>
    </source>
</evidence>
<feature type="transmembrane region" description="Helical" evidence="7">
    <location>
        <begin position="263"/>
        <end position="284"/>
    </location>
</feature>
<evidence type="ECO:0000256" key="1">
    <source>
        <dbReference type="ARBA" id="ARBA00004651"/>
    </source>
</evidence>
<protein>
    <submittedName>
        <fullName evidence="9">MFS transporter</fullName>
    </submittedName>
</protein>
<dbReference type="InterPro" id="IPR036259">
    <property type="entry name" value="MFS_trans_sf"/>
</dbReference>
<evidence type="ECO:0000256" key="3">
    <source>
        <dbReference type="ARBA" id="ARBA00022475"/>
    </source>
</evidence>
<dbReference type="GO" id="GO:0005886">
    <property type="term" value="C:plasma membrane"/>
    <property type="evidence" value="ECO:0007669"/>
    <property type="project" value="UniProtKB-SubCell"/>
</dbReference>
<feature type="transmembrane region" description="Helical" evidence="7">
    <location>
        <begin position="388"/>
        <end position="407"/>
    </location>
</feature>
<feature type="transmembrane region" description="Helical" evidence="7">
    <location>
        <begin position="234"/>
        <end position="257"/>
    </location>
</feature>
<keyword evidence="6 7" id="KW-0472">Membrane</keyword>
<feature type="transmembrane region" description="Helical" evidence="7">
    <location>
        <begin position="322"/>
        <end position="342"/>
    </location>
</feature>
<dbReference type="InterPro" id="IPR020846">
    <property type="entry name" value="MFS_dom"/>
</dbReference>
<feature type="transmembrane region" description="Helical" evidence="7">
    <location>
        <begin position="67"/>
        <end position="85"/>
    </location>
</feature>
<feature type="transmembrane region" description="Helical" evidence="7">
    <location>
        <begin position="363"/>
        <end position="382"/>
    </location>
</feature>
<keyword evidence="3" id="KW-1003">Cell membrane</keyword>
<evidence type="ECO:0000313" key="10">
    <source>
        <dbReference type="Proteomes" id="UP000612899"/>
    </source>
</evidence>
<feature type="transmembrane region" description="Helical" evidence="7">
    <location>
        <begin position="35"/>
        <end position="55"/>
    </location>
</feature>
<dbReference type="InterPro" id="IPR010290">
    <property type="entry name" value="TM_effector"/>
</dbReference>
<keyword evidence="2" id="KW-0813">Transport</keyword>
<evidence type="ECO:0000313" key="9">
    <source>
        <dbReference type="EMBL" id="GIH09239.1"/>
    </source>
</evidence>
<name>A0A8J3QEA2_9ACTN</name>
<keyword evidence="5 7" id="KW-1133">Transmembrane helix</keyword>
<reference evidence="9" key="1">
    <citation type="submission" date="2021-01" db="EMBL/GenBank/DDBJ databases">
        <title>Whole genome shotgun sequence of Rhizocola hellebori NBRC 109834.</title>
        <authorList>
            <person name="Komaki H."/>
            <person name="Tamura T."/>
        </authorList>
    </citation>
    <scope>NUCLEOTIDE SEQUENCE</scope>
    <source>
        <strain evidence="9">NBRC 109834</strain>
    </source>
</reference>
<evidence type="ECO:0000256" key="5">
    <source>
        <dbReference type="ARBA" id="ARBA00022989"/>
    </source>
</evidence>
<dbReference type="Pfam" id="PF05977">
    <property type="entry name" value="MFS_3"/>
    <property type="match status" value="1"/>
</dbReference>
<dbReference type="PANTHER" id="PTHR23513">
    <property type="entry name" value="INTEGRAL MEMBRANE EFFLUX PROTEIN-RELATED"/>
    <property type="match status" value="1"/>
</dbReference>
<accession>A0A8J3QEA2</accession>
<feature type="transmembrane region" description="Helical" evidence="7">
    <location>
        <begin position="106"/>
        <end position="132"/>
    </location>
</feature>
<dbReference type="AlphaFoldDB" id="A0A8J3QEA2"/>